<proteinExistence type="predicted"/>
<organism evidence="1">
    <name type="scientific">Streptomyces sp. R35</name>
    <dbReference type="NCBI Taxonomy" id="3238630"/>
    <lineage>
        <taxon>Bacteria</taxon>
        <taxon>Bacillati</taxon>
        <taxon>Actinomycetota</taxon>
        <taxon>Actinomycetes</taxon>
        <taxon>Kitasatosporales</taxon>
        <taxon>Streptomycetaceae</taxon>
        <taxon>Streptomyces</taxon>
    </lineage>
</organism>
<sequence length="69" mass="7647">MAEASPHRLPPERLRTRDPQVALSALMPELPDEPSPVNLFGVPAGEVVGRRFDVARLRRVLDEATETDT</sequence>
<dbReference type="AlphaFoldDB" id="A0AB39SPP2"/>
<accession>A0AB39SPP2</accession>
<gene>
    <name evidence="1" type="ORF">AB5J50_50725</name>
</gene>
<dbReference type="EMBL" id="CP163440">
    <property type="protein sequence ID" value="XDQ68433.1"/>
    <property type="molecule type" value="Genomic_DNA"/>
</dbReference>
<evidence type="ECO:0000313" key="1">
    <source>
        <dbReference type="EMBL" id="XDQ68433.1"/>
    </source>
</evidence>
<name>A0AB39SPP2_9ACTN</name>
<protein>
    <submittedName>
        <fullName evidence="1">Uncharacterized protein</fullName>
    </submittedName>
</protein>
<dbReference type="RefSeq" id="WP_369265244.1">
    <property type="nucleotide sequence ID" value="NZ_CP163440.1"/>
</dbReference>
<reference evidence="1" key="1">
    <citation type="submission" date="2024-07" db="EMBL/GenBank/DDBJ databases">
        <authorList>
            <person name="Yu S.T."/>
        </authorList>
    </citation>
    <scope>NUCLEOTIDE SEQUENCE</scope>
    <source>
        <strain evidence="1">R35</strain>
    </source>
</reference>